<dbReference type="Pfam" id="PF08240">
    <property type="entry name" value="ADH_N"/>
    <property type="match status" value="1"/>
</dbReference>
<dbReference type="SUPFAM" id="SSF51735">
    <property type="entry name" value="NAD(P)-binding Rossmann-fold domains"/>
    <property type="match status" value="1"/>
</dbReference>
<dbReference type="PANTHER" id="PTHR11695">
    <property type="entry name" value="ALCOHOL DEHYDROGENASE RELATED"/>
    <property type="match status" value="1"/>
</dbReference>
<dbReference type="InterPro" id="IPR011032">
    <property type="entry name" value="GroES-like_sf"/>
</dbReference>
<keyword evidence="3" id="KW-1185">Reference proteome</keyword>
<accession>A0ABT3RUY9</accession>
<dbReference type="RefSeq" id="WP_266058196.1">
    <property type="nucleotide sequence ID" value="NZ_JAPFQN010000010.1"/>
</dbReference>
<comment type="caution">
    <text evidence="2">The sequence shown here is derived from an EMBL/GenBank/DDBJ whole genome shotgun (WGS) entry which is preliminary data.</text>
</comment>
<dbReference type="EMBL" id="JAPFQN010000010">
    <property type="protein sequence ID" value="MCX2745598.1"/>
    <property type="molecule type" value="Genomic_DNA"/>
</dbReference>
<dbReference type="InterPro" id="IPR002364">
    <property type="entry name" value="Quin_OxRdtase/zeta-crystal_CS"/>
</dbReference>
<dbReference type="Gene3D" id="3.90.180.10">
    <property type="entry name" value="Medium-chain alcohol dehydrogenases, catalytic domain"/>
    <property type="match status" value="1"/>
</dbReference>
<evidence type="ECO:0000259" key="1">
    <source>
        <dbReference type="SMART" id="SM00829"/>
    </source>
</evidence>
<evidence type="ECO:0000313" key="2">
    <source>
        <dbReference type="EMBL" id="MCX2745598.1"/>
    </source>
</evidence>
<dbReference type="PROSITE" id="PS01162">
    <property type="entry name" value="QOR_ZETA_CRYSTAL"/>
    <property type="match status" value="1"/>
</dbReference>
<proteinExistence type="predicted"/>
<dbReference type="SUPFAM" id="SSF50129">
    <property type="entry name" value="GroES-like"/>
    <property type="match status" value="1"/>
</dbReference>
<dbReference type="InterPro" id="IPR036291">
    <property type="entry name" value="NAD(P)-bd_dom_sf"/>
</dbReference>
<feature type="domain" description="Enoyl reductase (ER)" evidence="1">
    <location>
        <begin position="10"/>
        <end position="319"/>
    </location>
</feature>
<dbReference type="Gene3D" id="3.40.50.720">
    <property type="entry name" value="NAD(P)-binding Rossmann-like Domain"/>
    <property type="match status" value="1"/>
</dbReference>
<dbReference type="InterPro" id="IPR020843">
    <property type="entry name" value="ER"/>
</dbReference>
<reference evidence="2 3" key="1">
    <citation type="submission" date="2022-11" db="EMBL/GenBank/DDBJ databases">
        <title>The characterization of three novel Bacteroidetes species and genomic analysis of their roles in tidal elemental geochemical cycles.</title>
        <authorList>
            <person name="Ma K."/>
        </authorList>
    </citation>
    <scope>NUCLEOTIDE SEQUENCE [LARGE SCALE GENOMIC DNA]</scope>
    <source>
        <strain evidence="2 3">M17</strain>
    </source>
</reference>
<name>A0ABT3RUY9_9BACT</name>
<dbReference type="Proteomes" id="UP001209885">
    <property type="component" value="Unassembled WGS sequence"/>
</dbReference>
<dbReference type="InterPro" id="IPR013154">
    <property type="entry name" value="ADH-like_N"/>
</dbReference>
<evidence type="ECO:0000313" key="3">
    <source>
        <dbReference type="Proteomes" id="UP001209885"/>
    </source>
</evidence>
<dbReference type="InterPro" id="IPR050700">
    <property type="entry name" value="YIM1/Zinc_Alcohol_DH_Fams"/>
</dbReference>
<organism evidence="2 3">
    <name type="scientific">Mangrovivirga halotolerans</name>
    <dbReference type="NCBI Taxonomy" id="2993936"/>
    <lineage>
        <taxon>Bacteria</taxon>
        <taxon>Pseudomonadati</taxon>
        <taxon>Bacteroidota</taxon>
        <taxon>Cytophagia</taxon>
        <taxon>Cytophagales</taxon>
        <taxon>Mangrovivirgaceae</taxon>
        <taxon>Mangrovivirga</taxon>
    </lineage>
</organism>
<protein>
    <submittedName>
        <fullName evidence="2">NAD(P)-dependent alcohol dehydrogenase</fullName>
    </submittedName>
</protein>
<dbReference type="PANTHER" id="PTHR11695:SF648">
    <property type="entry name" value="ZINC-BINDING OXIDOREDUCTASE"/>
    <property type="match status" value="1"/>
</dbReference>
<dbReference type="CDD" id="cd08267">
    <property type="entry name" value="MDR1"/>
    <property type="match status" value="1"/>
</dbReference>
<gene>
    <name evidence="2" type="ORF">OO013_17080</name>
</gene>
<dbReference type="SMART" id="SM00829">
    <property type="entry name" value="PKS_ER"/>
    <property type="match status" value="1"/>
</dbReference>
<dbReference type="Pfam" id="PF13602">
    <property type="entry name" value="ADH_zinc_N_2"/>
    <property type="match status" value="1"/>
</dbReference>
<sequence length="321" mass="35379">MKAIILKKYGLPNNLKIEEVSVPNPKDSEVLVRIHSASINDWDWGLVRGKPFIIRLLYGLRNPKIKIPGVDIAGKIESIGNKVRSFSIGDEVYCDLSDSGFGGFAQYVCIPEKSITKKPVNLSFNESAAIPHAGLLAYQGIMNKGKLRAGQKILINGAGGGVGTLAIQMLKQFEVEVTGVDTGEKLDMMKSVGFDHVIDYKKVDFTKTGKKYDYILDTKSNRSAFKYARSLNKNGSYITVGGMLNRLFEIQLFGSIISIFSDKQLSVLSLIPNKGLDQISRLVEEGKIKPVIDGPYQFDEIPDLIQLLGEGKHKGKIVVEI</sequence>